<keyword evidence="14" id="KW-1185">Reference proteome</keyword>
<dbReference type="Gene3D" id="1.20.1530.20">
    <property type="match status" value="1"/>
</dbReference>
<feature type="transmembrane region" description="Helical" evidence="10">
    <location>
        <begin position="398"/>
        <end position="420"/>
    </location>
</feature>
<name>A0A8B8PSC1_9MYRT</name>
<dbReference type="InterPro" id="IPR057290">
    <property type="entry name" value="CHX17_C"/>
</dbReference>
<evidence type="ECO:0000256" key="4">
    <source>
        <dbReference type="ARBA" id="ARBA00022692"/>
    </source>
</evidence>
<evidence type="ECO:0000256" key="8">
    <source>
        <dbReference type="ARBA" id="ARBA00023136"/>
    </source>
</evidence>
<keyword evidence="8 10" id="KW-0472">Membrane</keyword>
<keyword evidence="6 10" id="KW-1133">Transmembrane helix</keyword>
<dbReference type="GO" id="GO:0006813">
    <property type="term" value="P:potassium ion transport"/>
    <property type="evidence" value="ECO:0007669"/>
    <property type="project" value="UniProtKB-KW"/>
</dbReference>
<dbReference type="GeneID" id="115746093"/>
<accession>A0A8B8PSC1</accession>
<dbReference type="GO" id="GO:0015297">
    <property type="term" value="F:antiporter activity"/>
    <property type="evidence" value="ECO:0007669"/>
    <property type="project" value="InterPro"/>
</dbReference>
<evidence type="ECO:0000256" key="10">
    <source>
        <dbReference type="SAM" id="Phobius"/>
    </source>
</evidence>
<feature type="transmembrane region" description="Helical" evidence="10">
    <location>
        <begin position="149"/>
        <end position="167"/>
    </location>
</feature>
<dbReference type="GO" id="GO:0006885">
    <property type="term" value="P:regulation of pH"/>
    <property type="evidence" value="ECO:0007669"/>
    <property type="project" value="TreeGrafter"/>
</dbReference>
<feature type="transmembrane region" description="Helical" evidence="10">
    <location>
        <begin position="211"/>
        <end position="232"/>
    </location>
</feature>
<protein>
    <submittedName>
        <fullName evidence="15">Cation/H(+) antiporter 24-like</fullName>
    </submittedName>
</protein>
<feature type="transmembrane region" description="Helical" evidence="10">
    <location>
        <begin position="244"/>
        <end position="264"/>
    </location>
</feature>
<evidence type="ECO:0000256" key="1">
    <source>
        <dbReference type="ARBA" id="ARBA00004141"/>
    </source>
</evidence>
<reference evidence="15" key="1">
    <citation type="submission" date="2025-08" db="UniProtKB">
        <authorList>
            <consortium name="RefSeq"/>
        </authorList>
    </citation>
    <scope>IDENTIFICATION</scope>
    <source>
        <tissue evidence="15">Leaf</tissue>
    </source>
</reference>
<feature type="transmembrane region" description="Helical" evidence="10">
    <location>
        <begin position="426"/>
        <end position="446"/>
    </location>
</feature>
<evidence type="ECO:0000256" key="2">
    <source>
        <dbReference type="ARBA" id="ARBA00022448"/>
    </source>
</evidence>
<evidence type="ECO:0000259" key="12">
    <source>
        <dbReference type="Pfam" id="PF23256"/>
    </source>
</evidence>
<evidence type="ECO:0000313" key="15">
    <source>
        <dbReference type="RefSeq" id="XP_030537674.2"/>
    </source>
</evidence>
<evidence type="ECO:0000256" key="3">
    <source>
        <dbReference type="ARBA" id="ARBA00022538"/>
    </source>
</evidence>
<feature type="transmembrane region" description="Helical" evidence="10">
    <location>
        <begin position="276"/>
        <end position="295"/>
    </location>
</feature>
<keyword evidence="2" id="KW-0813">Transport</keyword>
<dbReference type="Pfam" id="PF23259">
    <property type="entry name" value="CHX17_C"/>
    <property type="match status" value="1"/>
</dbReference>
<keyword evidence="3" id="KW-0633">Potassium transport</keyword>
<dbReference type="RefSeq" id="XP_030537674.2">
    <property type="nucleotide sequence ID" value="XM_030681814.2"/>
</dbReference>
<organism evidence="14 15">
    <name type="scientific">Rhodamnia argentea</name>
    <dbReference type="NCBI Taxonomy" id="178133"/>
    <lineage>
        <taxon>Eukaryota</taxon>
        <taxon>Viridiplantae</taxon>
        <taxon>Streptophyta</taxon>
        <taxon>Embryophyta</taxon>
        <taxon>Tracheophyta</taxon>
        <taxon>Spermatophyta</taxon>
        <taxon>Magnoliopsida</taxon>
        <taxon>eudicotyledons</taxon>
        <taxon>Gunneridae</taxon>
        <taxon>Pentapetalae</taxon>
        <taxon>rosids</taxon>
        <taxon>malvids</taxon>
        <taxon>Myrtales</taxon>
        <taxon>Myrtaceae</taxon>
        <taxon>Myrtoideae</taxon>
        <taxon>Myrteae</taxon>
        <taxon>Australasian group</taxon>
        <taxon>Rhodamnia</taxon>
    </lineage>
</organism>
<feature type="domain" description="Cation/H(+) antiporter central" evidence="12">
    <location>
        <begin position="575"/>
        <end position="655"/>
    </location>
</feature>
<keyword evidence="5" id="KW-0630">Potassium</keyword>
<keyword evidence="4 10" id="KW-0812">Transmembrane</keyword>
<dbReference type="Pfam" id="PF00999">
    <property type="entry name" value="Na_H_Exchanger"/>
    <property type="match status" value="1"/>
</dbReference>
<feature type="domain" description="Cation/H(+) antiporter C-terminal" evidence="13">
    <location>
        <begin position="677"/>
        <end position="820"/>
    </location>
</feature>
<feature type="transmembrane region" description="Helical" evidence="10">
    <location>
        <begin position="458"/>
        <end position="481"/>
    </location>
</feature>
<gene>
    <name evidence="15" type="primary">LOC115746093</name>
</gene>
<dbReference type="GO" id="GO:0012505">
    <property type="term" value="C:endomembrane system"/>
    <property type="evidence" value="ECO:0007669"/>
    <property type="project" value="TreeGrafter"/>
</dbReference>
<comment type="similarity">
    <text evidence="9">Belongs to the monovalent cation:proton antiporter 2 (CPA2) transporter (TC 2.A.37) family. CHX (TC 2.A.37.4) subfamily.</text>
</comment>
<dbReference type="KEGG" id="rarg:115746093"/>
<keyword evidence="7" id="KW-0406">Ion transport</keyword>
<dbReference type="GO" id="GO:1902600">
    <property type="term" value="P:proton transmembrane transport"/>
    <property type="evidence" value="ECO:0007669"/>
    <property type="project" value="InterPro"/>
</dbReference>
<dbReference type="PANTHER" id="PTHR32468">
    <property type="entry name" value="CATION/H + ANTIPORTER"/>
    <property type="match status" value="1"/>
</dbReference>
<sequence length="835" mass="92305">MLGACCSADRFYHGLEPGKLGSMPILKVLMPPPAMNIAHVSRDVHLPPPPSHGNTDFLTKCVKTSRDDFFGVSFDETAENNLFSHVLLEVSFVIVVSRVIRFLLKPLRQPRIVSEILGGVIVGPSVLSHNRKFIRYVYPDSANFVVRNVGTIAFMYFLFMAGVRTDMTMVRRSAKKHVYIALTCVFVPSFVVIAVGLIMQRSINHAYGNPYALGVLGSSTAITAFPVLYPILKELNLLNSEIGRLALSSSIVGDMIGIVAIIIFEAAVQAKAGSIAGFWCLATTVGLMAIMFFGIRPAFAWIIRNTPEGQPVDQTYIIAILVAVLLTGFLTDFIGVAIANGPLWLGLMIPDGPPLGTTLVERSDTIIMELLMPFSFMYIGQSTDLVAMGKAWSSLKPVCAIVAIGHLTKVVTSLLAGLLIDMPVADGLALGLILTLRGQVDLLLFIHWLEKKVIEPQVYTMMVMVSVMVSAISTPLIGILYDPTKPYMVNRRRTIQHTPPSTELGVVVKIHDEEDTARFINFIDASNPTMSNPISIYGLHIVQLVGRGYPRLIDHGKLAQYSKYAIYETIHQAMKVYQESKSECISYQAYTALSPKRTMYRDVCEIALNNRATLILLPYHKNLPRNHHGTVLVSDVLANAPCSVGILLDKGHCGSNSMRMPVPMVSPSDIQAQSHQLVVLFLGGADAREALYYADRMVGNVNVRLSVIRFLAHNGEGDDEMEKKLDDGVVTWFWMKNEVNRRVNYREVEVRNGEETVATVHAMNDNTFDLWIVGRKQGINPVLLQGLTAWSENSELGVIGEYVSSMDCDAAASVLVVQQQVLREQRHWLRRFGVM</sequence>
<evidence type="ECO:0000256" key="6">
    <source>
        <dbReference type="ARBA" id="ARBA00022989"/>
    </source>
</evidence>
<evidence type="ECO:0000259" key="13">
    <source>
        <dbReference type="Pfam" id="PF23259"/>
    </source>
</evidence>
<proteinExistence type="inferred from homology"/>
<evidence type="ECO:0000256" key="9">
    <source>
        <dbReference type="ARBA" id="ARBA00038341"/>
    </source>
</evidence>
<comment type="subcellular location">
    <subcellularLocation>
        <location evidence="1">Membrane</location>
        <topology evidence="1">Multi-pass membrane protein</topology>
    </subcellularLocation>
</comment>
<dbReference type="InterPro" id="IPR050794">
    <property type="entry name" value="CPA2_transporter"/>
</dbReference>
<evidence type="ECO:0000256" key="5">
    <source>
        <dbReference type="ARBA" id="ARBA00022958"/>
    </source>
</evidence>
<dbReference type="PANTHER" id="PTHR32468:SF109">
    <property type="entry name" value="CATION_H(+) ANTIPORTER 24-RELATED"/>
    <property type="match status" value="1"/>
</dbReference>
<feature type="transmembrane region" description="Helical" evidence="10">
    <location>
        <begin position="179"/>
        <end position="199"/>
    </location>
</feature>
<evidence type="ECO:0000313" key="14">
    <source>
        <dbReference type="Proteomes" id="UP000827889"/>
    </source>
</evidence>
<feature type="domain" description="Cation/H+ exchanger transmembrane" evidence="11">
    <location>
        <begin position="96"/>
        <end position="474"/>
    </location>
</feature>
<dbReference type="GO" id="GO:0016020">
    <property type="term" value="C:membrane"/>
    <property type="evidence" value="ECO:0007669"/>
    <property type="project" value="UniProtKB-SubCell"/>
</dbReference>
<dbReference type="AlphaFoldDB" id="A0A8B8PSC1"/>
<dbReference type="InterPro" id="IPR038770">
    <property type="entry name" value="Na+/solute_symporter_sf"/>
</dbReference>
<evidence type="ECO:0000256" key="7">
    <source>
        <dbReference type="ARBA" id="ARBA00023065"/>
    </source>
</evidence>
<dbReference type="Proteomes" id="UP000827889">
    <property type="component" value="Chromosome 6"/>
</dbReference>
<dbReference type="InterPro" id="IPR006153">
    <property type="entry name" value="Cation/H_exchanger_TM"/>
</dbReference>
<feature type="transmembrane region" description="Helical" evidence="10">
    <location>
        <begin position="316"/>
        <end position="345"/>
    </location>
</feature>
<evidence type="ECO:0000259" key="11">
    <source>
        <dbReference type="Pfam" id="PF00999"/>
    </source>
</evidence>
<dbReference type="Pfam" id="PF23256">
    <property type="entry name" value="CHX17_2nd"/>
    <property type="match status" value="1"/>
</dbReference>
<dbReference type="InterPro" id="IPR057291">
    <property type="entry name" value="CHX17_2nd"/>
</dbReference>